<proteinExistence type="predicted"/>
<organism evidence="2 3">
    <name type="scientific">Paramarasmius palmivorus</name>
    <dbReference type="NCBI Taxonomy" id="297713"/>
    <lineage>
        <taxon>Eukaryota</taxon>
        <taxon>Fungi</taxon>
        <taxon>Dikarya</taxon>
        <taxon>Basidiomycota</taxon>
        <taxon>Agaricomycotina</taxon>
        <taxon>Agaricomycetes</taxon>
        <taxon>Agaricomycetidae</taxon>
        <taxon>Agaricales</taxon>
        <taxon>Marasmiineae</taxon>
        <taxon>Marasmiaceae</taxon>
        <taxon>Paramarasmius</taxon>
    </lineage>
</organism>
<name>A0AAW0BZA9_9AGAR</name>
<evidence type="ECO:0000313" key="2">
    <source>
        <dbReference type="EMBL" id="KAK7032471.1"/>
    </source>
</evidence>
<dbReference type="AlphaFoldDB" id="A0AAW0BZA9"/>
<dbReference type="Proteomes" id="UP001383192">
    <property type="component" value="Unassembled WGS sequence"/>
</dbReference>
<evidence type="ECO:0000256" key="1">
    <source>
        <dbReference type="SAM" id="MobiDB-lite"/>
    </source>
</evidence>
<keyword evidence="3" id="KW-1185">Reference proteome</keyword>
<reference evidence="2 3" key="1">
    <citation type="submission" date="2024-01" db="EMBL/GenBank/DDBJ databases">
        <title>A draft genome for a cacao thread blight-causing isolate of Paramarasmius palmivorus.</title>
        <authorList>
            <person name="Baruah I.K."/>
            <person name="Bukari Y."/>
            <person name="Amoako-Attah I."/>
            <person name="Meinhardt L.W."/>
            <person name="Bailey B.A."/>
            <person name="Cohen S.P."/>
        </authorList>
    </citation>
    <scope>NUCLEOTIDE SEQUENCE [LARGE SCALE GENOMIC DNA]</scope>
    <source>
        <strain evidence="2 3">GH-12</strain>
    </source>
</reference>
<comment type="caution">
    <text evidence="2">The sequence shown here is derived from an EMBL/GenBank/DDBJ whole genome shotgun (WGS) entry which is preliminary data.</text>
</comment>
<protein>
    <submittedName>
        <fullName evidence="2">Uncharacterized protein</fullName>
    </submittedName>
</protein>
<dbReference type="EMBL" id="JAYKXP010000064">
    <property type="protein sequence ID" value="KAK7032471.1"/>
    <property type="molecule type" value="Genomic_DNA"/>
</dbReference>
<evidence type="ECO:0000313" key="3">
    <source>
        <dbReference type="Proteomes" id="UP001383192"/>
    </source>
</evidence>
<gene>
    <name evidence="2" type="ORF">VNI00_013030</name>
</gene>
<accession>A0AAW0BZA9</accession>
<feature type="compositionally biased region" description="Low complexity" evidence="1">
    <location>
        <begin position="129"/>
        <end position="140"/>
    </location>
</feature>
<feature type="compositionally biased region" description="Polar residues" evidence="1">
    <location>
        <begin position="141"/>
        <end position="155"/>
    </location>
</feature>
<feature type="region of interest" description="Disordered" evidence="1">
    <location>
        <begin position="128"/>
        <end position="167"/>
    </location>
</feature>
<sequence length="555" mass="59735">MDPEASNTSQMPTRVGEVFATPLSSPVISPPLSSTPHPPALPTSVLNDDGSVMRHIDTLYRADLISSAALDAQHSRNLMRNLLARGSDAEINVLFEIIAERERDEDNGSEEIQGEMITGDVGPELDPLATTATPMPQQTASHVSTGLSGLSVQHTSSDDIQEEATSSKKNGVMIISSSTESTSSFPAMASGSGSVSGPARGVGSWDSLEMEIIGSAIAAMTRMSRAHGVAEVDLPGLAITSSATLLLLDSNTGTRLEDGDSIGVVDNAIEDRYNTPPSNEKSADARNERRYRMSLVHDFHPSLTLPLWSPSPIAIGAVGYLSKLNGAFITLFNAFNPEQSGEPRLESIPNVYGFGKVNTGSQRQDKRNALLRGVDTIAALSTFGGRGKGGENGISQSIARRYSFPLRAGHKTAYLCTESTVYRYIESLDAPKRWFKANVDTILDVYGEKHHIQKEDLYFVIGTLDSPDYALFVSHKHPDGQAHFNVYTSTKAKQPWGTFTTDTGVQLEMGGPVYHEEVDAKILSASKVSSNGGPWNTVLVARLRFKPNELAPTSL</sequence>